<evidence type="ECO:0000313" key="2">
    <source>
        <dbReference type="EMBL" id="MBB2503403.1"/>
    </source>
</evidence>
<accession>A0A2N3WEH1</accession>
<sequence length="118" mass="12542">MGEFLNEADLRPRGRWAWFSAAVAALALVGLVCSYFSSFLVMASDNCFAGDSRAICSTAGQHAVLSLPWVGWFAAIAGSFAMAGLAVRRGWGPWPGLYAGPILYGIPIAIAWWIAESG</sequence>
<evidence type="ECO:0000313" key="5">
    <source>
        <dbReference type="Proteomes" id="UP000550260"/>
    </source>
</evidence>
<gene>
    <name evidence="3" type="ORF">ATK30_3064</name>
    <name evidence="2" type="ORF">H5411_30240</name>
</gene>
<evidence type="ECO:0000313" key="3">
    <source>
        <dbReference type="EMBL" id="PKV92268.1"/>
    </source>
</evidence>
<keyword evidence="1" id="KW-0472">Membrane</keyword>
<dbReference type="EMBL" id="JACJHR010000053">
    <property type="protein sequence ID" value="MBB2503403.1"/>
    <property type="molecule type" value="Genomic_DNA"/>
</dbReference>
<proteinExistence type="predicted"/>
<reference evidence="3 4" key="1">
    <citation type="submission" date="2017-12" db="EMBL/GenBank/DDBJ databases">
        <title>Sequencing the genomes of 1000 Actinobacteria strains.</title>
        <authorList>
            <person name="Klenk H.-P."/>
        </authorList>
    </citation>
    <scope>NUCLEOTIDE SEQUENCE [LARGE SCALE GENOMIC DNA]</scope>
    <source>
        <strain evidence="3 4">DSM 45165</strain>
    </source>
</reference>
<keyword evidence="4" id="KW-1185">Reference proteome</keyword>
<name>A0A2N3WEH1_9PSEU</name>
<evidence type="ECO:0008006" key="6">
    <source>
        <dbReference type="Google" id="ProtNLM"/>
    </source>
</evidence>
<evidence type="ECO:0000256" key="1">
    <source>
        <dbReference type="SAM" id="Phobius"/>
    </source>
</evidence>
<feature type="transmembrane region" description="Helical" evidence="1">
    <location>
        <begin position="97"/>
        <end position="115"/>
    </location>
</feature>
<dbReference type="OrthoDB" id="3624177at2"/>
<dbReference type="AlphaFoldDB" id="A0A2N3WEH1"/>
<protein>
    <recommendedName>
        <fullName evidence="6">Vitamin K epoxide reductase family protein</fullName>
    </recommendedName>
</protein>
<dbReference type="Proteomes" id="UP000550260">
    <property type="component" value="Unassembled WGS sequence"/>
</dbReference>
<evidence type="ECO:0000313" key="4">
    <source>
        <dbReference type="Proteomes" id="UP000233750"/>
    </source>
</evidence>
<accession>A0A8E2B8W6</accession>
<dbReference type="Proteomes" id="UP000233750">
    <property type="component" value="Unassembled WGS sequence"/>
</dbReference>
<organism evidence="3 4">
    <name type="scientific">Amycolatopsis echigonensis</name>
    <dbReference type="NCBI Taxonomy" id="2576905"/>
    <lineage>
        <taxon>Bacteria</taxon>
        <taxon>Bacillati</taxon>
        <taxon>Actinomycetota</taxon>
        <taxon>Actinomycetes</taxon>
        <taxon>Pseudonocardiales</taxon>
        <taxon>Pseudonocardiaceae</taxon>
        <taxon>Amycolatopsis</taxon>
    </lineage>
</organism>
<comment type="caution">
    <text evidence="3">The sequence shown here is derived from an EMBL/GenBank/DDBJ whole genome shotgun (WGS) entry which is preliminary data.</text>
</comment>
<dbReference type="RefSeq" id="WP_101440841.1">
    <property type="nucleotide sequence ID" value="NZ_JACJHR010000053.1"/>
</dbReference>
<reference evidence="2 5" key="2">
    <citation type="submission" date="2020-08" db="EMBL/GenBank/DDBJ databases">
        <title>Amycolatopsis echigonensis JCM 21831.</title>
        <authorList>
            <person name="Tedsree N."/>
            <person name="Kuncharoen N."/>
            <person name="Likhitwitayawuid K."/>
            <person name="Tanasupawat S."/>
        </authorList>
    </citation>
    <scope>NUCLEOTIDE SEQUENCE [LARGE SCALE GENOMIC DNA]</scope>
    <source>
        <strain evidence="2 5">JCM 21831</strain>
    </source>
</reference>
<feature type="transmembrane region" description="Helical" evidence="1">
    <location>
        <begin position="63"/>
        <end position="85"/>
    </location>
</feature>
<feature type="transmembrane region" description="Helical" evidence="1">
    <location>
        <begin position="16"/>
        <end position="42"/>
    </location>
</feature>
<keyword evidence="1" id="KW-0812">Transmembrane</keyword>
<keyword evidence="1" id="KW-1133">Transmembrane helix</keyword>
<dbReference type="EMBL" id="PJMY01000003">
    <property type="protein sequence ID" value="PKV92268.1"/>
    <property type="molecule type" value="Genomic_DNA"/>
</dbReference>